<dbReference type="EMBL" id="BAABKC010000044">
    <property type="protein sequence ID" value="GAA5057445.1"/>
    <property type="molecule type" value="Genomic_DNA"/>
</dbReference>
<keyword evidence="1" id="KW-1133">Transmembrane helix</keyword>
<evidence type="ECO:0000256" key="1">
    <source>
        <dbReference type="SAM" id="Phobius"/>
    </source>
</evidence>
<comment type="caution">
    <text evidence="2">The sequence shown here is derived from an EMBL/GenBank/DDBJ whole genome shotgun (WGS) entry which is preliminary data.</text>
</comment>
<keyword evidence="1" id="KW-0812">Transmembrane</keyword>
<accession>A0ABP9KER6</accession>
<reference evidence="3" key="1">
    <citation type="journal article" date="2019" name="Int. J. Syst. Evol. Microbiol.">
        <title>The Global Catalogue of Microorganisms (GCM) 10K type strain sequencing project: providing services to taxonomists for standard genome sequencing and annotation.</title>
        <authorList>
            <consortium name="The Broad Institute Genomics Platform"/>
            <consortium name="The Broad Institute Genome Sequencing Center for Infectious Disease"/>
            <person name="Wu L."/>
            <person name="Ma J."/>
        </authorList>
    </citation>
    <scope>NUCLEOTIDE SEQUENCE [LARGE SCALE GENOMIC DNA]</scope>
    <source>
        <strain evidence="3">JCM 18410</strain>
    </source>
</reference>
<keyword evidence="3" id="KW-1185">Reference proteome</keyword>
<dbReference type="RefSeq" id="WP_176149809.1">
    <property type="nucleotide sequence ID" value="NZ_BAABKC010000044.1"/>
</dbReference>
<gene>
    <name evidence="2" type="ORF">GCM10023336_31330</name>
</gene>
<evidence type="ECO:0000313" key="3">
    <source>
        <dbReference type="Proteomes" id="UP001500124"/>
    </source>
</evidence>
<protein>
    <recommendedName>
        <fullName evidence="4">LPXTG cell wall anchor domain-containing protein</fullName>
    </recommendedName>
</protein>
<proteinExistence type="predicted"/>
<keyword evidence="1" id="KW-0472">Membrane</keyword>
<dbReference type="Proteomes" id="UP001500124">
    <property type="component" value="Unassembled WGS sequence"/>
</dbReference>
<sequence>MTEVTAATVGLTPFLVPLASATLLVTAGTWVLVRRDRRLRAHTLRGGPPGGED</sequence>
<evidence type="ECO:0000313" key="2">
    <source>
        <dbReference type="EMBL" id="GAA5057445.1"/>
    </source>
</evidence>
<evidence type="ECO:0008006" key="4">
    <source>
        <dbReference type="Google" id="ProtNLM"/>
    </source>
</evidence>
<name>A0ABP9KER6_9ACTN</name>
<organism evidence="2 3">
    <name type="scientific">Streptomyces similanensis</name>
    <dbReference type="NCBI Taxonomy" id="1274988"/>
    <lineage>
        <taxon>Bacteria</taxon>
        <taxon>Bacillati</taxon>
        <taxon>Actinomycetota</taxon>
        <taxon>Actinomycetes</taxon>
        <taxon>Kitasatosporales</taxon>
        <taxon>Streptomycetaceae</taxon>
        <taxon>Streptomyces</taxon>
    </lineage>
</organism>
<feature type="transmembrane region" description="Helical" evidence="1">
    <location>
        <begin position="14"/>
        <end position="33"/>
    </location>
</feature>